<name>A0A6C0BJ95_9ZZZZ</name>
<organism evidence="3">
    <name type="scientific">viral metagenome</name>
    <dbReference type="NCBI Taxonomy" id="1070528"/>
    <lineage>
        <taxon>unclassified sequences</taxon>
        <taxon>metagenomes</taxon>
        <taxon>organismal metagenomes</taxon>
    </lineage>
</organism>
<feature type="transmembrane region" description="Helical" evidence="2">
    <location>
        <begin position="6"/>
        <end position="28"/>
    </location>
</feature>
<evidence type="ECO:0000256" key="2">
    <source>
        <dbReference type="SAM" id="Phobius"/>
    </source>
</evidence>
<accession>A0A6C0BJ95</accession>
<keyword evidence="2" id="KW-0472">Membrane</keyword>
<feature type="compositionally biased region" description="Polar residues" evidence="1">
    <location>
        <begin position="150"/>
        <end position="165"/>
    </location>
</feature>
<feature type="region of interest" description="Disordered" evidence="1">
    <location>
        <begin position="131"/>
        <end position="171"/>
    </location>
</feature>
<keyword evidence="2" id="KW-0812">Transmembrane</keyword>
<proteinExistence type="predicted"/>
<keyword evidence="2" id="KW-1133">Transmembrane helix</keyword>
<protein>
    <submittedName>
        <fullName evidence="3">Uncharacterized protein</fullName>
    </submittedName>
</protein>
<evidence type="ECO:0000256" key="1">
    <source>
        <dbReference type="SAM" id="MobiDB-lite"/>
    </source>
</evidence>
<feature type="region of interest" description="Disordered" evidence="1">
    <location>
        <begin position="63"/>
        <end position="119"/>
    </location>
</feature>
<evidence type="ECO:0000313" key="3">
    <source>
        <dbReference type="EMBL" id="QHS91629.1"/>
    </source>
</evidence>
<feature type="compositionally biased region" description="Polar residues" evidence="1">
    <location>
        <begin position="84"/>
        <end position="102"/>
    </location>
</feature>
<reference evidence="3" key="1">
    <citation type="journal article" date="2020" name="Nature">
        <title>Giant virus diversity and host interactions through global metagenomics.</title>
        <authorList>
            <person name="Schulz F."/>
            <person name="Roux S."/>
            <person name="Paez-Espino D."/>
            <person name="Jungbluth S."/>
            <person name="Walsh D.A."/>
            <person name="Denef V.J."/>
            <person name="McMahon K.D."/>
            <person name="Konstantinidis K.T."/>
            <person name="Eloe-Fadrosh E.A."/>
            <person name="Kyrpides N.C."/>
            <person name="Woyke T."/>
        </authorList>
    </citation>
    <scope>NUCLEOTIDE SEQUENCE</scope>
    <source>
        <strain evidence="3">GVMAG-M-3300013006-15</strain>
    </source>
</reference>
<sequence length="195" mass="21336">MDLARTGILLVVGSLVIFFLFQIGIVLWQRMNNSTKLREHLSGATYVDDLRMTQHVSPAQRVEEPAQVASYQGGNPLPDIPGQTPEQVRTPEPTQRQVNRPQTAEPEPSELSAPQQEEAGFTERLRHPEASFQRHPGDQGSMAPEVQAGRASQISSPGAANQQPFASELAQNGGELMNGLFAFDSQEPQGFSSLF</sequence>
<dbReference type="EMBL" id="MN739162">
    <property type="protein sequence ID" value="QHS91629.1"/>
    <property type="molecule type" value="Genomic_DNA"/>
</dbReference>
<dbReference type="AlphaFoldDB" id="A0A6C0BJ95"/>